<proteinExistence type="predicted"/>
<name>A0A0H3L066_PANAA</name>
<organism evidence="1 2">
    <name type="scientific">Pantoea ananatis (strain AJ13355)</name>
    <dbReference type="NCBI Taxonomy" id="932677"/>
    <lineage>
        <taxon>Bacteria</taxon>
        <taxon>Pseudomonadati</taxon>
        <taxon>Pseudomonadota</taxon>
        <taxon>Gammaproteobacteria</taxon>
        <taxon>Enterobacterales</taxon>
        <taxon>Erwiniaceae</taxon>
        <taxon>Pantoea</taxon>
    </lineage>
</organism>
<dbReference type="InterPro" id="IPR009491">
    <property type="entry name" value="DUF1107"/>
</dbReference>
<dbReference type="Gene3D" id="3.30.1910.10">
    <property type="entry name" value="so0334 like domain"/>
    <property type="match status" value="1"/>
</dbReference>
<dbReference type="eggNOG" id="ENOG5032STK">
    <property type="taxonomic scope" value="Bacteria"/>
</dbReference>
<gene>
    <name evidence="1" type="primary">ytfK</name>
    <name evidence="1" type="ordered locus">PAJ_2742</name>
</gene>
<dbReference type="PATRIC" id="fig|932677.3.peg.3206"/>
<evidence type="ECO:0000313" key="1">
    <source>
        <dbReference type="EMBL" id="BAK12822.1"/>
    </source>
</evidence>
<dbReference type="EMBL" id="AP012032">
    <property type="protein sequence ID" value="BAK12822.1"/>
    <property type="molecule type" value="Genomic_DNA"/>
</dbReference>
<reference evidence="2" key="1">
    <citation type="journal article" date="2012" name="Appl. Microbiol. Biotechnol.">
        <title>The complete genome sequence of Pantoea ananatis AJ13355, an organism with great biotechnological potential.</title>
        <authorList>
            <person name="Hara Y."/>
            <person name="Kadotani N."/>
            <person name="Izui H."/>
            <person name="Katashkina J.I."/>
            <person name="Kuvaeva T.M."/>
            <person name="Andreeva I.G."/>
            <person name="Golubeva L.I."/>
            <person name="Malko D.B."/>
            <person name="Makeev V.J."/>
            <person name="Mashko S.V."/>
            <person name="Kozlov Y.I."/>
        </authorList>
    </citation>
    <scope>NUCLEOTIDE SEQUENCE [LARGE SCALE GENOMIC DNA]</scope>
    <source>
        <strain evidence="2">AJ13355</strain>
    </source>
</reference>
<dbReference type="Proteomes" id="UP000006690">
    <property type="component" value="Chromosome"/>
</dbReference>
<protein>
    <submittedName>
        <fullName evidence="1">Cytoplasmic protein YtfK</fullName>
    </submittedName>
</protein>
<dbReference type="Pfam" id="PF06526">
    <property type="entry name" value="DUF1107"/>
    <property type="match status" value="1"/>
</dbReference>
<dbReference type="AlphaFoldDB" id="A0A0H3L066"/>
<sequence length="117" mass="13812">MLCQNGKKIYFLSCEANRVFYSLSRIRASWIRTEFGNGEACLKIKELITMKIFQRYNPLQIAKYVKTLFKGRLYIKDVGAFEFDKGKVLIPRVKDKQHLSVMSEINRQVVRLKLEFN</sequence>
<accession>A0A0H3L066</accession>
<evidence type="ECO:0000313" key="2">
    <source>
        <dbReference type="Proteomes" id="UP000006690"/>
    </source>
</evidence>
<dbReference type="KEGG" id="paj:PAJ_2742"/>
<dbReference type="HOGENOM" id="CLU_2082544_0_0_6"/>